<proteinExistence type="predicted"/>
<comment type="caution">
    <text evidence="1">The sequence shown here is derived from an EMBL/GenBank/DDBJ whole genome shotgun (WGS) entry which is preliminary data.</text>
</comment>
<sequence>MWDKEPQLSGSHLGIILSLPSIKTPRSFSCKCLLSQLPASCLPVSPELRADEIFLNPDSFFEHMNTHVQLCVNSRCGQLPFVSSLKVLMRLSNRIRPGQKLGHAGVTLKAEMSPGINISACSDSTLCASP</sequence>
<evidence type="ECO:0000313" key="2">
    <source>
        <dbReference type="Proteomes" id="UP000527355"/>
    </source>
</evidence>
<evidence type="ECO:0000313" key="1">
    <source>
        <dbReference type="EMBL" id="KAF6300632.1"/>
    </source>
</evidence>
<name>A0A7J7TJC3_MYOMY</name>
<dbReference type="AlphaFoldDB" id="A0A7J7TJC3"/>
<gene>
    <name evidence="1" type="ORF">mMyoMyo1_009102</name>
</gene>
<accession>A0A7J7TJC3</accession>
<protein>
    <submittedName>
        <fullName evidence="1">Uncharacterized protein</fullName>
    </submittedName>
</protein>
<reference evidence="1 2" key="1">
    <citation type="journal article" date="2020" name="Nature">
        <title>Six reference-quality genomes reveal evolution of bat adaptations.</title>
        <authorList>
            <person name="Jebb D."/>
            <person name="Huang Z."/>
            <person name="Pippel M."/>
            <person name="Hughes G.M."/>
            <person name="Lavrichenko K."/>
            <person name="Devanna P."/>
            <person name="Winkler S."/>
            <person name="Jermiin L.S."/>
            <person name="Skirmuntt E.C."/>
            <person name="Katzourakis A."/>
            <person name="Burkitt-Gray L."/>
            <person name="Ray D.A."/>
            <person name="Sullivan K.A.M."/>
            <person name="Roscito J.G."/>
            <person name="Kirilenko B.M."/>
            <person name="Davalos L.M."/>
            <person name="Corthals A.P."/>
            <person name="Power M.L."/>
            <person name="Jones G."/>
            <person name="Ransome R.D."/>
            <person name="Dechmann D.K.N."/>
            <person name="Locatelli A.G."/>
            <person name="Puechmaille S.J."/>
            <person name="Fedrigo O."/>
            <person name="Jarvis E.D."/>
            <person name="Hiller M."/>
            <person name="Vernes S.C."/>
            <person name="Myers E.W."/>
            <person name="Teeling E.C."/>
        </authorList>
    </citation>
    <scope>NUCLEOTIDE SEQUENCE [LARGE SCALE GENOMIC DNA]</scope>
    <source>
        <strain evidence="1">MMyoMyo1</strain>
        <tissue evidence="1">Flight muscle</tissue>
    </source>
</reference>
<keyword evidence="2" id="KW-1185">Reference proteome</keyword>
<dbReference type="Proteomes" id="UP000527355">
    <property type="component" value="Unassembled WGS sequence"/>
</dbReference>
<dbReference type="EMBL" id="JABWUV010000016">
    <property type="protein sequence ID" value="KAF6300632.1"/>
    <property type="molecule type" value="Genomic_DNA"/>
</dbReference>
<organism evidence="1 2">
    <name type="scientific">Myotis myotis</name>
    <name type="common">Greater mouse-eared bat</name>
    <name type="synonym">Vespertilio myotis</name>
    <dbReference type="NCBI Taxonomy" id="51298"/>
    <lineage>
        <taxon>Eukaryota</taxon>
        <taxon>Metazoa</taxon>
        <taxon>Chordata</taxon>
        <taxon>Craniata</taxon>
        <taxon>Vertebrata</taxon>
        <taxon>Euteleostomi</taxon>
        <taxon>Mammalia</taxon>
        <taxon>Eutheria</taxon>
        <taxon>Laurasiatheria</taxon>
        <taxon>Chiroptera</taxon>
        <taxon>Yangochiroptera</taxon>
        <taxon>Vespertilionidae</taxon>
        <taxon>Myotis</taxon>
    </lineage>
</organism>